<evidence type="ECO:0000313" key="2">
    <source>
        <dbReference type="EMBL" id="RPD60423.1"/>
    </source>
</evidence>
<feature type="region of interest" description="Disordered" evidence="1">
    <location>
        <begin position="1"/>
        <end position="50"/>
    </location>
</feature>
<evidence type="ECO:0000313" key="3">
    <source>
        <dbReference type="Proteomes" id="UP000313359"/>
    </source>
</evidence>
<gene>
    <name evidence="2" type="ORF">L227DRAFT_611356</name>
</gene>
<accession>A0A5C2S9C6</accession>
<dbReference type="EMBL" id="ML122266">
    <property type="protein sequence ID" value="RPD60423.1"/>
    <property type="molecule type" value="Genomic_DNA"/>
</dbReference>
<evidence type="ECO:0000256" key="1">
    <source>
        <dbReference type="SAM" id="MobiDB-lite"/>
    </source>
</evidence>
<dbReference type="AlphaFoldDB" id="A0A5C2S9C6"/>
<keyword evidence="3" id="KW-1185">Reference proteome</keyword>
<protein>
    <submittedName>
        <fullName evidence="2">Uncharacterized protein</fullName>
    </submittedName>
</protein>
<reference evidence="2" key="1">
    <citation type="journal article" date="2018" name="Genome Biol. Evol.">
        <title>Genomics and development of Lentinus tigrinus, a white-rot wood-decaying mushroom with dimorphic fruiting bodies.</title>
        <authorList>
            <person name="Wu B."/>
            <person name="Xu Z."/>
            <person name="Knudson A."/>
            <person name="Carlson A."/>
            <person name="Chen N."/>
            <person name="Kovaka S."/>
            <person name="LaButti K."/>
            <person name="Lipzen A."/>
            <person name="Pennachio C."/>
            <person name="Riley R."/>
            <person name="Schakwitz W."/>
            <person name="Umezawa K."/>
            <person name="Ohm R.A."/>
            <person name="Grigoriev I.V."/>
            <person name="Nagy L.G."/>
            <person name="Gibbons J."/>
            <person name="Hibbett D."/>
        </authorList>
    </citation>
    <scope>NUCLEOTIDE SEQUENCE [LARGE SCALE GENOMIC DNA]</scope>
    <source>
        <strain evidence="2">ALCF2SS1-6</strain>
    </source>
</reference>
<proteinExistence type="predicted"/>
<sequence>MPAPAKSTPYSEHTIRQPVQPSPNARLQALASARPGTRSPIPGEPAQTGRWRDFAIDTSRAWVTGYVVRHATVQSTRYLDGISIAICVRGVAIPIPLPAFHFPDFERAPLARLMHAMAGE</sequence>
<name>A0A5C2S9C6_9APHY</name>
<dbReference type="Proteomes" id="UP000313359">
    <property type="component" value="Unassembled WGS sequence"/>
</dbReference>
<organism evidence="2 3">
    <name type="scientific">Lentinus tigrinus ALCF2SS1-6</name>
    <dbReference type="NCBI Taxonomy" id="1328759"/>
    <lineage>
        <taxon>Eukaryota</taxon>
        <taxon>Fungi</taxon>
        <taxon>Dikarya</taxon>
        <taxon>Basidiomycota</taxon>
        <taxon>Agaricomycotina</taxon>
        <taxon>Agaricomycetes</taxon>
        <taxon>Polyporales</taxon>
        <taxon>Polyporaceae</taxon>
        <taxon>Lentinus</taxon>
    </lineage>
</organism>